<dbReference type="RefSeq" id="XP_004259496.1">
    <property type="nucleotide sequence ID" value="XM_004259448.1"/>
</dbReference>
<feature type="compositionally biased region" description="Polar residues" evidence="1">
    <location>
        <begin position="186"/>
        <end position="201"/>
    </location>
</feature>
<name>A0A0A1UBY6_ENTIV</name>
<dbReference type="EMBL" id="KB206332">
    <property type="protein sequence ID" value="ELP92725.1"/>
    <property type="molecule type" value="Genomic_DNA"/>
</dbReference>
<dbReference type="Proteomes" id="UP000014680">
    <property type="component" value="Unassembled WGS sequence"/>
</dbReference>
<keyword evidence="3" id="KW-1185">Reference proteome</keyword>
<feature type="region of interest" description="Disordered" evidence="1">
    <location>
        <begin position="186"/>
        <end position="212"/>
    </location>
</feature>
<dbReference type="VEuPathDB" id="AmoebaDB:EIN_371370"/>
<sequence length="264" mass="29713">MELSQSSSSLKKNTISKRESTQREYISNAALIGLSNCYGASFRIKCPVLNNKSFINFDHFTITSSSLFPSFARIVDADRKTKKNEDAQIYNFIAGWLAETFELDSEARKTHSSKKQIGQVKYARMGPFSEKGFKEFGVGVIGIIRALPKTHYARRQNLATLDPYNLSICQLYNTLITEPENLYDYQQSSSVSNTQETQSSGIDEKQTDTSVQTNSLSMDTPCFYMAMGNNQFPNAQLTSVFQCPTAVLYTVELNPMYVSLSTQY</sequence>
<reference evidence="2 3" key="1">
    <citation type="submission" date="2012-10" db="EMBL/GenBank/DDBJ databases">
        <authorList>
            <person name="Zafar N."/>
            <person name="Inman J."/>
            <person name="Hall N."/>
            <person name="Lorenzi H."/>
            <person name="Caler E."/>
        </authorList>
    </citation>
    <scope>NUCLEOTIDE SEQUENCE [LARGE SCALE GENOMIC DNA]</scope>
    <source>
        <strain evidence="2 3">IP1</strain>
    </source>
</reference>
<evidence type="ECO:0000256" key="1">
    <source>
        <dbReference type="SAM" id="MobiDB-lite"/>
    </source>
</evidence>
<protein>
    <submittedName>
        <fullName evidence="2">Uncharacterized protein</fullName>
    </submittedName>
</protein>
<organism evidence="2 3">
    <name type="scientific">Entamoeba invadens IP1</name>
    <dbReference type="NCBI Taxonomy" id="370355"/>
    <lineage>
        <taxon>Eukaryota</taxon>
        <taxon>Amoebozoa</taxon>
        <taxon>Evosea</taxon>
        <taxon>Archamoebae</taxon>
        <taxon>Mastigamoebida</taxon>
        <taxon>Entamoebidae</taxon>
        <taxon>Entamoeba</taxon>
    </lineage>
</organism>
<dbReference type="AlphaFoldDB" id="A0A0A1UBY6"/>
<dbReference type="KEGG" id="eiv:EIN_371370"/>
<proteinExistence type="predicted"/>
<dbReference type="GeneID" id="14891598"/>
<evidence type="ECO:0000313" key="3">
    <source>
        <dbReference type="Proteomes" id="UP000014680"/>
    </source>
</evidence>
<evidence type="ECO:0000313" key="2">
    <source>
        <dbReference type="EMBL" id="ELP92725.1"/>
    </source>
</evidence>
<gene>
    <name evidence="2" type="ORF">EIN_371370</name>
</gene>
<accession>A0A0A1UBY6</accession>